<evidence type="ECO:0000313" key="2">
    <source>
        <dbReference type="EMBL" id="KAI8579358.1"/>
    </source>
</evidence>
<evidence type="ECO:0000256" key="1">
    <source>
        <dbReference type="SAM" id="Phobius"/>
    </source>
</evidence>
<keyword evidence="1" id="KW-1133">Transmembrane helix</keyword>
<reference evidence="2" key="2">
    <citation type="journal article" date="2022" name="Proc. Natl. Acad. Sci. U.S.A.">
        <title>Diploid-dominant life cycles characterize the early evolution of Fungi.</title>
        <authorList>
            <person name="Amses K.R."/>
            <person name="Simmons D.R."/>
            <person name="Longcore J.E."/>
            <person name="Mondo S.J."/>
            <person name="Seto K."/>
            <person name="Jeronimo G.H."/>
            <person name="Bonds A.E."/>
            <person name="Quandt C.A."/>
            <person name="Davis W.J."/>
            <person name="Chang Y."/>
            <person name="Federici B.A."/>
            <person name="Kuo A."/>
            <person name="LaButti K."/>
            <person name="Pangilinan J."/>
            <person name="Andreopoulos W."/>
            <person name="Tritt A."/>
            <person name="Riley R."/>
            <person name="Hundley H."/>
            <person name="Johnson J."/>
            <person name="Lipzen A."/>
            <person name="Barry K."/>
            <person name="Lang B.F."/>
            <person name="Cuomo C.A."/>
            <person name="Buchler N.E."/>
            <person name="Grigoriev I.V."/>
            <person name="Spatafora J.W."/>
            <person name="Stajich J.E."/>
            <person name="James T.Y."/>
        </authorList>
    </citation>
    <scope>NUCLEOTIDE SEQUENCE</scope>
    <source>
        <strain evidence="2">AG</strain>
    </source>
</reference>
<feature type="transmembrane region" description="Helical" evidence="1">
    <location>
        <begin position="20"/>
        <end position="40"/>
    </location>
</feature>
<keyword evidence="1" id="KW-0472">Membrane</keyword>
<dbReference type="EMBL" id="MU620921">
    <property type="protein sequence ID" value="KAI8579358.1"/>
    <property type="molecule type" value="Genomic_DNA"/>
</dbReference>
<keyword evidence="3" id="KW-1185">Reference proteome</keyword>
<accession>A0AAD5E8I3</accession>
<proteinExistence type="predicted"/>
<gene>
    <name evidence="2" type="ORF">K450DRAFT_242867</name>
</gene>
<dbReference type="RefSeq" id="XP_051444362.1">
    <property type="nucleotide sequence ID" value="XM_051589326.1"/>
</dbReference>
<comment type="caution">
    <text evidence="2">The sequence shown here is derived from an EMBL/GenBank/DDBJ whole genome shotgun (WGS) entry which is preliminary data.</text>
</comment>
<keyword evidence="1" id="KW-0812">Transmembrane</keyword>
<dbReference type="AlphaFoldDB" id="A0AAD5E8I3"/>
<reference evidence="2" key="1">
    <citation type="submission" date="2021-06" db="EMBL/GenBank/DDBJ databases">
        <authorList>
            <consortium name="DOE Joint Genome Institute"/>
            <person name="Mondo S.J."/>
            <person name="Amses K.R."/>
            <person name="Simmons D.R."/>
            <person name="Longcore J.E."/>
            <person name="Seto K."/>
            <person name="Alves G.H."/>
            <person name="Bonds A.E."/>
            <person name="Quandt C.A."/>
            <person name="Davis W.J."/>
            <person name="Chang Y."/>
            <person name="Letcher P.M."/>
            <person name="Powell M.J."/>
            <person name="Kuo A."/>
            <person name="Labutti K."/>
            <person name="Pangilinan J."/>
            <person name="Andreopoulos W."/>
            <person name="Tritt A."/>
            <person name="Riley R."/>
            <person name="Hundley H."/>
            <person name="Johnson J."/>
            <person name="Lipzen A."/>
            <person name="Barry K."/>
            <person name="Berbee M.L."/>
            <person name="Buchler N.E."/>
            <person name="Grigoriev I.V."/>
            <person name="Spatafora J.W."/>
            <person name="Stajich J.E."/>
            <person name="James T.Y."/>
        </authorList>
    </citation>
    <scope>NUCLEOTIDE SEQUENCE</scope>
    <source>
        <strain evidence="2">AG</strain>
    </source>
</reference>
<name>A0AAD5E8I3_UMBRA</name>
<dbReference type="GeneID" id="75914671"/>
<organism evidence="2 3">
    <name type="scientific">Umbelopsis ramanniana AG</name>
    <dbReference type="NCBI Taxonomy" id="1314678"/>
    <lineage>
        <taxon>Eukaryota</taxon>
        <taxon>Fungi</taxon>
        <taxon>Fungi incertae sedis</taxon>
        <taxon>Mucoromycota</taxon>
        <taxon>Mucoromycotina</taxon>
        <taxon>Umbelopsidomycetes</taxon>
        <taxon>Umbelopsidales</taxon>
        <taxon>Umbelopsidaceae</taxon>
        <taxon>Umbelopsis</taxon>
    </lineage>
</organism>
<evidence type="ECO:0000313" key="3">
    <source>
        <dbReference type="Proteomes" id="UP001206595"/>
    </source>
</evidence>
<sequence>MRLDALHRRSFNRCFFKFEAAFILLRVVGNIALLLLLGLVGKYISCLRSKFAGSGALRFRFSVGTPKDTARH</sequence>
<dbReference type="Proteomes" id="UP001206595">
    <property type="component" value="Unassembled WGS sequence"/>
</dbReference>
<protein>
    <submittedName>
        <fullName evidence="2">Uncharacterized protein</fullName>
    </submittedName>
</protein>